<sequence>MIQREKKAPERLILKLTELLTANLDEIKWDLG</sequence>
<protein>
    <submittedName>
        <fullName evidence="1">Uncharacterized protein</fullName>
    </submittedName>
</protein>
<dbReference type="EMBL" id="JAAMOZ010000001">
    <property type="protein sequence ID" value="NIH56560.1"/>
    <property type="molecule type" value="Genomic_DNA"/>
</dbReference>
<organism evidence="1 2">
    <name type="scientific">Brooklawnia cerclae</name>
    <dbReference type="NCBI Taxonomy" id="349934"/>
    <lineage>
        <taxon>Bacteria</taxon>
        <taxon>Bacillati</taxon>
        <taxon>Actinomycetota</taxon>
        <taxon>Actinomycetes</taxon>
        <taxon>Propionibacteriales</taxon>
        <taxon>Propionibacteriaceae</taxon>
        <taxon>Brooklawnia</taxon>
    </lineage>
</organism>
<dbReference type="Proteomes" id="UP000749311">
    <property type="component" value="Unassembled WGS sequence"/>
</dbReference>
<evidence type="ECO:0000313" key="2">
    <source>
        <dbReference type="Proteomes" id="UP000749311"/>
    </source>
</evidence>
<gene>
    <name evidence="1" type="ORF">FB473_001205</name>
</gene>
<name>A0ABX0SEW6_9ACTN</name>
<keyword evidence="2" id="KW-1185">Reference proteome</keyword>
<reference evidence="1 2" key="1">
    <citation type="submission" date="2020-02" db="EMBL/GenBank/DDBJ databases">
        <title>Sequencing the genomes of 1000 actinobacteria strains.</title>
        <authorList>
            <person name="Klenk H.-P."/>
        </authorList>
    </citation>
    <scope>NUCLEOTIDE SEQUENCE [LARGE SCALE GENOMIC DNA]</scope>
    <source>
        <strain evidence="1 2">DSM 19609</strain>
    </source>
</reference>
<proteinExistence type="predicted"/>
<evidence type="ECO:0000313" key="1">
    <source>
        <dbReference type="EMBL" id="NIH56560.1"/>
    </source>
</evidence>
<accession>A0ABX0SEW6</accession>
<comment type="caution">
    <text evidence="1">The sequence shown here is derived from an EMBL/GenBank/DDBJ whole genome shotgun (WGS) entry which is preliminary data.</text>
</comment>